<dbReference type="EMBL" id="HACA01031822">
    <property type="protein sequence ID" value="CDW49183.1"/>
    <property type="molecule type" value="Transcribed_RNA"/>
</dbReference>
<sequence>IKLNYLHTTPIHISAKFEQSIKNPSSLSNLKLFCRVRV</sequence>
<evidence type="ECO:0000313" key="1">
    <source>
        <dbReference type="EMBL" id="CDW49183.1"/>
    </source>
</evidence>
<name>A0A0K2VFA1_LEPSM</name>
<reference evidence="1" key="1">
    <citation type="submission" date="2014-05" db="EMBL/GenBank/DDBJ databases">
        <authorList>
            <person name="Chronopoulou M."/>
        </authorList>
    </citation>
    <scope>NUCLEOTIDE SEQUENCE</scope>
    <source>
        <tissue evidence="1">Whole organism</tissue>
    </source>
</reference>
<proteinExistence type="predicted"/>
<organism evidence="1">
    <name type="scientific">Lepeophtheirus salmonis</name>
    <name type="common">Salmon louse</name>
    <name type="synonym">Caligus salmonis</name>
    <dbReference type="NCBI Taxonomy" id="72036"/>
    <lineage>
        <taxon>Eukaryota</taxon>
        <taxon>Metazoa</taxon>
        <taxon>Ecdysozoa</taxon>
        <taxon>Arthropoda</taxon>
        <taxon>Crustacea</taxon>
        <taxon>Multicrustacea</taxon>
        <taxon>Hexanauplia</taxon>
        <taxon>Copepoda</taxon>
        <taxon>Siphonostomatoida</taxon>
        <taxon>Caligidae</taxon>
        <taxon>Lepeophtheirus</taxon>
    </lineage>
</organism>
<dbReference type="AlphaFoldDB" id="A0A0K2VFA1"/>
<accession>A0A0K2VFA1</accession>
<protein>
    <submittedName>
        <fullName evidence="1">Uncharacterized protein</fullName>
    </submittedName>
</protein>
<feature type="non-terminal residue" evidence="1">
    <location>
        <position position="1"/>
    </location>
</feature>